<dbReference type="RefSeq" id="WP_345917646.1">
    <property type="nucleotide sequence ID" value="NZ_JBDIVE010000001.1"/>
</dbReference>
<dbReference type="EC" id="2.3.1.-" evidence="2"/>
<feature type="domain" description="N-acetyltransferase" evidence="1">
    <location>
        <begin position="24"/>
        <end position="177"/>
    </location>
</feature>
<dbReference type="PROSITE" id="PS51186">
    <property type="entry name" value="GNAT"/>
    <property type="match status" value="1"/>
</dbReference>
<dbReference type="CDD" id="cd04301">
    <property type="entry name" value="NAT_SF"/>
    <property type="match status" value="1"/>
</dbReference>
<keyword evidence="2" id="KW-0012">Acyltransferase</keyword>
<dbReference type="PANTHER" id="PTHR43451">
    <property type="entry name" value="ACETYLTRANSFERASE (GNAT) FAMILY PROTEIN"/>
    <property type="match status" value="1"/>
</dbReference>
<keyword evidence="2" id="KW-0808">Transferase</keyword>
<dbReference type="InterPro" id="IPR052564">
    <property type="entry name" value="N-acetyltrans/Recomb-assoc"/>
</dbReference>
<sequence length="181" mass="19742">MSATEHDELPDGFDEADEDFEEGIDTRDYRPADAPALAAVFRAAIDESAAAHYSAEQRAAWAAAADDAAGFAQALDEGWVRVALDGEEIIGFAQINLPGHIAMLYTLPDAGRCGVATQLLDDMLQLGEAMAAREITADVSLTALALFRYFGFEDLGQEILSVRGAELPRHRMRRKMQRGRK</sequence>
<dbReference type="InterPro" id="IPR000182">
    <property type="entry name" value="GNAT_dom"/>
</dbReference>
<dbReference type="PANTHER" id="PTHR43451:SF1">
    <property type="entry name" value="ACETYLTRANSFERASE"/>
    <property type="match status" value="1"/>
</dbReference>
<dbReference type="Proteomes" id="UP001410394">
    <property type="component" value="Unassembled WGS sequence"/>
</dbReference>
<comment type="caution">
    <text evidence="2">The sequence shown here is derived from an EMBL/GenBank/DDBJ whole genome shotgun (WGS) entry which is preliminary data.</text>
</comment>
<gene>
    <name evidence="2" type="ORF">ABDB84_00205</name>
</gene>
<dbReference type="Pfam" id="PF13673">
    <property type="entry name" value="Acetyltransf_10"/>
    <property type="match status" value="1"/>
</dbReference>
<protein>
    <submittedName>
        <fullName evidence="2">GNAT family N-acetyltransferase</fullName>
        <ecNumber evidence="2">2.3.1.-</ecNumber>
    </submittedName>
</protein>
<evidence type="ECO:0000313" key="3">
    <source>
        <dbReference type="Proteomes" id="UP001410394"/>
    </source>
</evidence>
<reference evidence="2 3" key="1">
    <citation type="journal article" date="2018" name="Int. J. Syst. Evol. Microbiol.">
        <title>Uliginosibacterium sediminicola sp. nov., isolated from freshwater sediment.</title>
        <authorList>
            <person name="Hwang W.M."/>
            <person name="Kim S.M."/>
            <person name="Kang K."/>
            <person name="Ahn T.Y."/>
        </authorList>
    </citation>
    <scope>NUCLEOTIDE SEQUENCE [LARGE SCALE GENOMIC DNA]</scope>
    <source>
        <strain evidence="2 3">M1-21</strain>
    </source>
</reference>
<keyword evidence="3" id="KW-1185">Reference proteome</keyword>
<dbReference type="InterPro" id="IPR016181">
    <property type="entry name" value="Acyl_CoA_acyltransferase"/>
</dbReference>
<dbReference type="Gene3D" id="3.40.630.30">
    <property type="match status" value="1"/>
</dbReference>
<accession>A0ABU9YT22</accession>
<dbReference type="SUPFAM" id="SSF55729">
    <property type="entry name" value="Acyl-CoA N-acyltransferases (Nat)"/>
    <property type="match status" value="1"/>
</dbReference>
<name>A0ABU9YT22_9RHOO</name>
<dbReference type="GO" id="GO:0016746">
    <property type="term" value="F:acyltransferase activity"/>
    <property type="evidence" value="ECO:0007669"/>
    <property type="project" value="UniProtKB-KW"/>
</dbReference>
<evidence type="ECO:0000313" key="2">
    <source>
        <dbReference type="EMBL" id="MEN3066875.1"/>
    </source>
</evidence>
<organism evidence="2 3">
    <name type="scientific">Uliginosibacterium sediminicola</name>
    <dbReference type="NCBI Taxonomy" id="2024550"/>
    <lineage>
        <taxon>Bacteria</taxon>
        <taxon>Pseudomonadati</taxon>
        <taxon>Pseudomonadota</taxon>
        <taxon>Betaproteobacteria</taxon>
        <taxon>Rhodocyclales</taxon>
        <taxon>Zoogloeaceae</taxon>
        <taxon>Uliginosibacterium</taxon>
    </lineage>
</organism>
<proteinExistence type="predicted"/>
<evidence type="ECO:0000259" key="1">
    <source>
        <dbReference type="PROSITE" id="PS51186"/>
    </source>
</evidence>
<dbReference type="EMBL" id="JBDIVE010000001">
    <property type="protein sequence ID" value="MEN3066875.1"/>
    <property type="molecule type" value="Genomic_DNA"/>
</dbReference>